<keyword evidence="3" id="KW-1185">Reference proteome</keyword>
<comment type="caution">
    <text evidence="2">The sequence shown here is derived from an EMBL/GenBank/DDBJ whole genome shotgun (WGS) entry which is preliminary data.</text>
</comment>
<proteinExistence type="predicted"/>
<evidence type="ECO:0000313" key="3">
    <source>
        <dbReference type="Proteomes" id="UP001215280"/>
    </source>
</evidence>
<organism evidence="2 3">
    <name type="scientific">Mycena maculata</name>
    <dbReference type="NCBI Taxonomy" id="230809"/>
    <lineage>
        <taxon>Eukaryota</taxon>
        <taxon>Fungi</taxon>
        <taxon>Dikarya</taxon>
        <taxon>Basidiomycota</taxon>
        <taxon>Agaricomycotina</taxon>
        <taxon>Agaricomycetes</taxon>
        <taxon>Agaricomycetidae</taxon>
        <taxon>Agaricales</taxon>
        <taxon>Marasmiineae</taxon>
        <taxon>Mycenaceae</taxon>
        <taxon>Mycena</taxon>
    </lineage>
</organism>
<feature type="region of interest" description="Disordered" evidence="1">
    <location>
        <begin position="30"/>
        <end position="66"/>
    </location>
</feature>
<evidence type="ECO:0000313" key="2">
    <source>
        <dbReference type="EMBL" id="KAJ7778854.1"/>
    </source>
</evidence>
<reference evidence="2" key="1">
    <citation type="submission" date="2023-03" db="EMBL/GenBank/DDBJ databases">
        <title>Massive genome expansion in bonnet fungi (Mycena s.s.) driven by repeated elements and novel gene families across ecological guilds.</title>
        <authorList>
            <consortium name="Lawrence Berkeley National Laboratory"/>
            <person name="Harder C.B."/>
            <person name="Miyauchi S."/>
            <person name="Viragh M."/>
            <person name="Kuo A."/>
            <person name="Thoen E."/>
            <person name="Andreopoulos B."/>
            <person name="Lu D."/>
            <person name="Skrede I."/>
            <person name="Drula E."/>
            <person name="Henrissat B."/>
            <person name="Morin E."/>
            <person name="Kohler A."/>
            <person name="Barry K."/>
            <person name="LaButti K."/>
            <person name="Morin E."/>
            <person name="Salamov A."/>
            <person name="Lipzen A."/>
            <person name="Mereny Z."/>
            <person name="Hegedus B."/>
            <person name="Baldrian P."/>
            <person name="Stursova M."/>
            <person name="Weitz H."/>
            <person name="Taylor A."/>
            <person name="Grigoriev I.V."/>
            <person name="Nagy L.G."/>
            <person name="Martin F."/>
            <person name="Kauserud H."/>
        </authorList>
    </citation>
    <scope>NUCLEOTIDE SEQUENCE</scope>
    <source>
        <strain evidence="2">CBHHK188m</strain>
    </source>
</reference>
<evidence type="ECO:0000256" key="1">
    <source>
        <dbReference type="SAM" id="MobiDB-lite"/>
    </source>
</evidence>
<dbReference type="Proteomes" id="UP001215280">
    <property type="component" value="Unassembled WGS sequence"/>
</dbReference>
<gene>
    <name evidence="2" type="ORF">DFH07DRAFT_766053</name>
</gene>
<accession>A0AAD7NX73</accession>
<dbReference type="EMBL" id="JARJLG010000008">
    <property type="protein sequence ID" value="KAJ7778854.1"/>
    <property type="molecule type" value="Genomic_DNA"/>
</dbReference>
<feature type="compositionally biased region" description="Acidic residues" evidence="1">
    <location>
        <begin position="34"/>
        <end position="66"/>
    </location>
</feature>
<protein>
    <submittedName>
        <fullName evidence="2">Uncharacterized protein</fullName>
    </submittedName>
</protein>
<sequence>MTRPKRQVKRARDSSGTFISNKRAKIVLSKPGDSEIEIDIDTSDSDYDAEDEPSESELDNESDDEYLTIPEPSTWLATLSLASEVQPGGTIQKGGAKDKTGKLCGAYLVGGISQREAERRQAAAWKQQDESNGRLGPEWLESQYNAIRKFQSPPAI</sequence>
<dbReference type="AlphaFoldDB" id="A0AAD7NX73"/>
<name>A0AAD7NX73_9AGAR</name>